<accession>A0A1Y6BBC0</accession>
<evidence type="ECO:0000259" key="6">
    <source>
        <dbReference type="Pfam" id="PF02900"/>
    </source>
</evidence>
<evidence type="ECO:0000256" key="5">
    <source>
        <dbReference type="ARBA" id="ARBA00023002"/>
    </source>
</evidence>
<evidence type="ECO:0000313" key="7">
    <source>
        <dbReference type="EMBL" id="SMF00852.1"/>
    </source>
</evidence>
<keyword evidence="3" id="KW-0479">Metal-binding</keyword>
<comment type="cofactor">
    <cofactor evidence="1">
        <name>Zn(2+)</name>
        <dbReference type="ChEBI" id="CHEBI:29105"/>
    </cofactor>
</comment>
<dbReference type="GO" id="GO:0016702">
    <property type="term" value="F:oxidoreductase activity, acting on single donors with incorporation of molecular oxygen, incorporation of two atoms of oxygen"/>
    <property type="evidence" value="ECO:0007669"/>
    <property type="project" value="UniProtKB-ARBA"/>
</dbReference>
<dbReference type="RefSeq" id="WP_132316123.1">
    <property type="nucleotide sequence ID" value="NZ_FWZT01000003.1"/>
</dbReference>
<dbReference type="InterPro" id="IPR014436">
    <property type="entry name" value="Extradiol_dOase_DODA"/>
</dbReference>
<dbReference type="InterPro" id="IPR004183">
    <property type="entry name" value="Xdiol_dOase_suB"/>
</dbReference>
<dbReference type="STRING" id="1513793.SAMN06296036_103139"/>
<dbReference type="AlphaFoldDB" id="A0A1Y6BBC0"/>
<sequence length="263" mass="28954">MSKIMPTLFLSHESPLLWDTPSPAREFLCNLASDLERKPKGLIVVSAHWQEPQFSVSSAESPATIHDFGGFPPQYYDVQYQSSGSKDGALELIGVLKSQGLDIREDPTRGMDHGVWIPIGLMYPQGELPVISLSIKLRGSAKEHYQLGQALKPLRELGYLVVGSGTATHNLGAFFGPGGVPQLHAAPDPRVQAFSDWLRGNINDHEVILNYKKAAPYGYFNHPSPDHFLPLIVAMGAGSGDLARCIHHSYHYGFFAMTSFRWG</sequence>
<dbReference type="Proteomes" id="UP000192907">
    <property type="component" value="Unassembled WGS sequence"/>
</dbReference>
<evidence type="ECO:0000256" key="2">
    <source>
        <dbReference type="ARBA" id="ARBA00007581"/>
    </source>
</evidence>
<comment type="similarity">
    <text evidence="2">Belongs to the DODA-type extradiol aromatic ring-opening dioxygenase family.</text>
</comment>
<reference evidence="8" key="1">
    <citation type="submission" date="2017-04" db="EMBL/GenBank/DDBJ databases">
        <authorList>
            <person name="Varghese N."/>
            <person name="Submissions S."/>
        </authorList>
    </citation>
    <scope>NUCLEOTIDE SEQUENCE [LARGE SCALE GENOMIC DNA]</scope>
    <source>
        <strain evidence="8">RKEM611</strain>
    </source>
</reference>
<keyword evidence="5" id="KW-0560">Oxidoreductase</keyword>
<name>A0A1Y6BBC0_9BACT</name>
<dbReference type="PANTHER" id="PTHR30096:SF0">
    <property type="entry name" value="4,5-DOPA DIOXYGENASE EXTRADIOL-LIKE PROTEIN"/>
    <property type="match status" value="1"/>
</dbReference>
<evidence type="ECO:0000256" key="3">
    <source>
        <dbReference type="ARBA" id="ARBA00022723"/>
    </source>
</evidence>
<feature type="domain" description="Extradiol ring-cleavage dioxygenase class III enzyme subunit B" evidence="6">
    <location>
        <begin position="35"/>
        <end position="252"/>
    </location>
</feature>
<keyword evidence="8" id="KW-1185">Reference proteome</keyword>
<dbReference type="OrthoDB" id="5289554at2"/>
<dbReference type="CDD" id="cd07363">
    <property type="entry name" value="45_DOPA_Dioxygenase"/>
    <property type="match status" value="1"/>
</dbReference>
<dbReference type="GO" id="GO:0008198">
    <property type="term" value="F:ferrous iron binding"/>
    <property type="evidence" value="ECO:0007669"/>
    <property type="project" value="InterPro"/>
</dbReference>
<dbReference type="GO" id="GO:0008270">
    <property type="term" value="F:zinc ion binding"/>
    <property type="evidence" value="ECO:0007669"/>
    <property type="project" value="InterPro"/>
</dbReference>
<organism evidence="7 8">
    <name type="scientific">Pseudobacteriovorax antillogorgiicola</name>
    <dbReference type="NCBI Taxonomy" id="1513793"/>
    <lineage>
        <taxon>Bacteria</taxon>
        <taxon>Pseudomonadati</taxon>
        <taxon>Bdellovibrionota</taxon>
        <taxon>Oligoflexia</taxon>
        <taxon>Oligoflexales</taxon>
        <taxon>Pseudobacteriovoracaceae</taxon>
        <taxon>Pseudobacteriovorax</taxon>
    </lineage>
</organism>
<evidence type="ECO:0000256" key="4">
    <source>
        <dbReference type="ARBA" id="ARBA00022833"/>
    </source>
</evidence>
<protein>
    <submittedName>
        <fullName evidence="7">4,5-DOPA dioxygenase extradiol</fullName>
    </submittedName>
</protein>
<dbReference type="Pfam" id="PF02900">
    <property type="entry name" value="LigB"/>
    <property type="match status" value="1"/>
</dbReference>
<dbReference type="PIRSF" id="PIRSF006157">
    <property type="entry name" value="Doxgns_DODA"/>
    <property type="match status" value="1"/>
</dbReference>
<keyword evidence="4" id="KW-0862">Zinc</keyword>
<dbReference type="Gene3D" id="3.40.830.10">
    <property type="entry name" value="LigB-like"/>
    <property type="match status" value="1"/>
</dbReference>
<evidence type="ECO:0000313" key="8">
    <source>
        <dbReference type="Proteomes" id="UP000192907"/>
    </source>
</evidence>
<proteinExistence type="inferred from homology"/>
<dbReference type="SUPFAM" id="SSF53213">
    <property type="entry name" value="LigB-like"/>
    <property type="match status" value="1"/>
</dbReference>
<keyword evidence="7" id="KW-0223">Dioxygenase</keyword>
<evidence type="ECO:0000256" key="1">
    <source>
        <dbReference type="ARBA" id="ARBA00001947"/>
    </source>
</evidence>
<gene>
    <name evidence="7" type="ORF">SAMN06296036_103139</name>
</gene>
<dbReference type="EMBL" id="FWZT01000003">
    <property type="protein sequence ID" value="SMF00852.1"/>
    <property type="molecule type" value="Genomic_DNA"/>
</dbReference>
<dbReference type="PANTHER" id="PTHR30096">
    <property type="entry name" value="4,5-DOPA DIOXYGENASE EXTRADIOL-LIKE PROTEIN"/>
    <property type="match status" value="1"/>
</dbReference>